<accession>A0A1F2WEX9</accession>
<dbReference type="Proteomes" id="UP000177876">
    <property type="component" value="Unassembled WGS sequence"/>
</dbReference>
<evidence type="ECO:0008006" key="3">
    <source>
        <dbReference type="Google" id="ProtNLM"/>
    </source>
</evidence>
<dbReference type="PROSITE" id="PS51257">
    <property type="entry name" value="PROKAR_LIPOPROTEIN"/>
    <property type="match status" value="1"/>
</dbReference>
<name>A0A1F2WEX9_9ACTN</name>
<gene>
    <name evidence="1" type="ORF">A2Y75_09705</name>
</gene>
<comment type="caution">
    <text evidence="1">The sequence shown here is derived from an EMBL/GenBank/DDBJ whole genome shotgun (WGS) entry which is preliminary data.</text>
</comment>
<dbReference type="EMBL" id="MELK01000054">
    <property type="protein sequence ID" value="OFW55387.1"/>
    <property type="molecule type" value="Genomic_DNA"/>
</dbReference>
<proteinExistence type="predicted"/>
<dbReference type="AlphaFoldDB" id="A0A1F2WEX9"/>
<dbReference type="SUPFAM" id="SSF54427">
    <property type="entry name" value="NTF2-like"/>
    <property type="match status" value="1"/>
</dbReference>
<sequence>MIFRRLGLMFAVGIFVAISTAGILLAGCGGDASDQPGSQAIIESARGFLDACGESELDEVRSFFTQDYLEANGVPDPINKEDLLAAMGTLASYQFDPVTDVSVQGSRAIVTVSLDIADKGEKTETMILKPENGTWKIESFTAMDWSSKPPVTQPSGDVEAEEAIRDFVIACIDGETGYIFTHLSSDYKKKHHLEKAWTTAEFSGIFGTARSYNFNPQEIDLSGNRAGVDVSIEFGTRGNLESETARVEVVREGKWLIDIFPFFIY</sequence>
<dbReference type="InterPro" id="IPR032710">
    <property type="entry name" value="NTF2-like_dom_sf"/>
</dbReference>
<evidence type="ECO:0000313" key="2">
    <source>
        <dbReference type="Proteomes" id="UP000177876"/>
    </source>
</evidence>
<reference evidence="1 2" key="1">
    <citation type="journal article" date="2016" name="Nat. Commun.">
        <title>Thousands of microbial genomes shed light on interconnected biogeochemical processes in an aquifer system.</title>
        <authorList>
            <person name="Anantharaman K."/>
            <person name="Brown C.T."/>
            <person name="Hug L.A."/>
            <person name="Sharon I."/>
            <person name="Castelle C.J."/>
            <person name="Probst A.J."/>
            <person name="Thomas B.C."/>
            <person name="Singh A."/>
            <person name="Wilkins M.J."/>
            <person name="Karaoz U."/>
            <person name="Brodie E.L."/>
            <person name="Williams K.H."/>
            <person name="Hubbard S.S."/>
            <person name="Banfield J.F."/>
        </authorList>
    </citation>
    <scope>NUCLEOTIDE SEQUENCE [LARGE SCALE GENOMIC DNA]</scope>
</reference>
<organism evidence="1 2">
    <name type="scientific">Candidatus Solincola sediminis</name>
    <dbReference type="NCBI Taxonomy" id="1797199"/>
    <lineage>
        <taxon>Bacteria</taxon>
        <taxon>Bacillati</taxon>
        <taxon>Actinomycetota</taxon>
        <taxon>Candidatus Geothermincolia</taxon>
        <taxon>Candidatus Geothermincolales</taxon>
        <taxon>Candidatus Geothermincolaceae</taxon>
        <taxon>Candidatus Solincola</taxon>
    </lineage>
</organism>
<protein>
    <recommendedName>
        <fullName evidence="3">DUF4878 domain-containing protein</fullName>
    </recommendedName>
</protein>
<evidence type="ECO:0000313" key="1">
    <source>
        <dbReference type="EMBL" id="OFW55387.1"/>
    </source>
</evidence>